<sequence length="406" mass="43436">MQTQPAAAHNRPSIVTGRADHLIFIAVTLLYWSTLYVYVPILPPFMSESGHSAMLIGIVLGSYGFTQMVVRFPLGLLSDKLHKRKPFLILGLLSGALSCLLFTIPGSWLWPLAGRIMSGVSASAWVAFTVLYAAYFATGEVTRAMSNISFMTVAGQLFGMTLSGWLAGAYSWNAAFIAGIAFGVAGLVLAFAIKEPKEGVARAPISLTLLGEIVRERTLAQVSTLSILAHGILFITMFGFTPLQATELGADKGELTLIVIAFMVPHALVSLITGRYLAPRFGTWNVIAVGFGLSALFTVAIPFSPSLGLLGLTQAFNGLAQGLHFPLLLGLAIQPFEPAKRATAMGFYQAVYSTGMFAGPFLAGFISDRFGLEGGFWLGGAIGLAALLLTLWWKRAARLQQHGISR</sequence>
<evidence type="ECO:0000256" key="4">
    <source>
        <dbReference type="ARBA" id="ARBA00022989"/>
    </source>
</evidence>
<dbReference type="RefSeq" id="WP_256555040.1">
    <property type="nucleotide sequence ID" value="NZ_JANHOF010000001.1"/>
</dbReference>
<dbReference type="PROSITE" id="PS50850">
    <property type="entry name" value="MFS"/>
    <property type="match status" value="1"/>
</dbReference>
<dbReference type="InterPro" id="IPR020846">
    <property type="entry name" value="MFS_dom"/>
</dbReference>
<proteinExistence type="predicted"/>
<feature type="transmembrane region" description="Helical" evidence="6">
    <location>
        <begin position="225"/>
        <end position="243"/>
    </location>
</feature>
<evidence type="ECO:0000256" key="2">
    <source>
        <dbReference type="ARBA" id="ARBA00022448"/>
    </source>
</evidence>
<dbReference type="Proteomes" id="UP001589818">
    <property type="component" value="Unassembled WGS sequence"/>
</dbReference>
<evidence type="ECO:0000259" key="7">
    <source>
        <dbReference type="PROSITE" id="PS50850"/>
    </source>
</evidence>
<comment type="caution">
    <text evidence="8">The sequence shown here is derived from an EMBL/GenBank/DDBJ whole genome shotgun (WGS) entry which is preliminary data.</text>
</comment>
<gene>
    <name evidence="8" type="ORF">ACFFJ8_26810</name>
</gene>
<dbReference type="InterPro" id="IPR011701">
    <property type="entry name" value="MFS"/>
</dbReference>
<feature type="transmembrane region" description="Helical" evidence="6">
    <location>
        <begin position="345"/>
        <end position="363"/>
    </location>
</feature>
<comment type="subcellular location">
    <subcellularLocation>
        <location evidence="1">Cell membrane</location>
        <topology evidence="1">Multi-pass membrane protein</topology>
    </subcellularLocation>
</comment>
<dbReference type="Gene3D" id="1.20.1250.20">
    <property type="entry name" value="MFS general substrate transporter like domains"/>
    <property type="match status" value="2"/>
</dbReference>
<evidence type="ECO:0000313" key="8">
    <source>
        <dbReference type="EMBL" id="MFC0394961.1"/>
    </source>
</evidence>
<dbReference type="EMBL" id="JBHLVF010000041">
    <property type="protein sequence ID" value="MFC0394961.1"/>
    <property type="molecule type" value="Genomic_DNA"/>
</dbReference>
<feature type="transmembrane region" description="Helical" evidence="6">
    <location>
        <begin position="86"/>
        <end position="110"/>
    </location>
</feature>
<keyword evidence="5 6" id="KW-0472">Membrane</keyword>
<dbReference type="Pfam" id="PF07690">
    <property type="entry name" value="MFS_1"/>
    <property type="match status" value="1"/>
</dbReference>
<feature type="transmembrane region" description="Helical" evidence="6">
    <location>
        <begin position="21"/>
        <end position="41"/>
    </location>
</feature>
<feature type="transmembrane region" description="Helical" evidence="6">
    <location>
        <begin position="255"/>
        <end position="277"/>
    </location>
</feature>
<evidence type="ECO:0000313" key="9">
    <source>
        <dbReference type="Proteomes" id="UP001589818"/>
    </source>
</evidence>
<dbReference type="PANTHER" id="PTHR23518:SF2">
    <property type="entry name" value="MAJOR FACILITATOR SUPERFAMILY TRANSPORTER"/>
    <property type="match status" value="1"/>
</dbReference>
<feature type="transmembrane region" description="Helical" evidence="6">
    <location>
        <begin position="284"/>
        <end position="303"/>
    </location>
</feature>
<protein>
    <submittedName>
        <fullName evidence="8">MFS transporter</fullName>
    </submittedName>
</protein>
<organism evidence="8 9">
    <name type="scientific">Paenibacillus mendelii</name>
    <dbReference type="NCBI Taxonomy" id="206163"/>
    <lineage>
        <taxon>Bacteria</taxon>
        <taxon>Bacillati</taxon>
        <taxon>Bacillota</taxon>
        <taxon>Bacilli</taxon>
        <taxon>Bacillales</taxon>
        <taxon>Paenibacillaceae</taxon>
        <taxon>Paenibacillus</taxon>
    </lineage>
</organism>
<name>A0ABV6JGM7_9BACL</name>
<feature type="transmembrane region" description="Helical" evidence="6">
    <location>
        <begin position="53"/>
        <end position="74"/>
    </location>
</feature>
<evidence type="ECO:0000256" key="6">
    <source>
        <dbReference type="SAM" id="Phobius"/>
    </source>
</evidence>
<reference evidence="8 9" key="1">
    <citation type="submission" date="2024-09" db="EMBL/GenBank/DDBJ databases">
        <authorList>
            <person name="Sun Q."/>
            <person name="Mori K."/>
        </authorList>
    </citation>
    <scope>NUCLEOTIDE SEQUENCE [LARGE SCALE GENOMIC DNA]</scope>
    <source>
        <strain evidence="8 9">CCM 4839</strain>
    </source>
</reference>
<keyword evidence="3 6" id="KW-0812">Transmembrane</keyword>
<feature type="transmembrane region" description="Helical" evidence="6">
    <location>
        <begin position="148"/>
        <end position="168"/>
    </location>
</feature>
<accession>A0ABV6JGM7</accession>
<feature type="transmembrane region" description="Helical" evidence="6">
    <location>
        <begin position="116"/>
        <end position="136"/>
    </location>
</feature>
<evidence type="ECO:0000256" key="5">
    <source>
        <dbReference type="ARBA" id="ARBA00023136"/>
    </source>
</evidence>
<feature type="transmembrane region" description="Helical" evidence="6">
    <location>
        <begin position="315"/>
        <end position="333"/>
    </location>
</feature>
<evidence type="ECO:0000256" key="1">
    <source>
        <dbReference type="ARBA" id="ARBA00004651"/>
    </source>
</evidence>
<feature type="transmembrane region" description="Helical" evidence="6">
    <location>
        <begin position="375"/>
        <end position="393"/>
    </location>
</feature>
<keyword evidence="2" id="KW-0813">Transport</keyword>
<dbReference type="SUPFAM" id="SSF103473">
    <property type="entry name" value="MFS general substrate transporter"/>
    <property type="match status" value="1"/>
</dbReference>
<keyword evidence="4 6" id="KW-1133">Transmembrane helix</keyword>
<dbReference type="InterPro" id="IPR036259">
    <property type="entry name" value="MFS_trans_sf"/>
</dbReference>
<evidence type="ECO:0000256" key="3">
    <source>
        <dbReference type="ARBA" id="ARBA00022692"/>
    </source>
</evidence>
<feature type="transmembrane region" description="Helical" evidence="6">
    <location>
        <begin position="174"/>
        <end position="193"/>
    </location>
</feature>
<keyword evidence="9" id="KW-1185">Reference proteome</keyword>
<feature type="domain" description="Major facilitator superfamily (MFS) profile" evidence="7">
    <location>
        <begin position="19"/>
        <end position="398"/>
    </location>
</feature>
<dbReference type="PANTHER" id="PTHR23518">
    <property type="entry name" value="C-METHYLTRANSFERASE"/>
    <property type="match status" value="1"/>
</dbReference>